<sequence length="360" mass="40431">MIIGETSKYADFILPDLAYLESWNAEDIFPILKHKFAGVIQPVTRVVPDARPTEQVYIDLLKGLGLPGVGDNALADGSAIHTPEDYYLKRIANIAFDGQKPVKDANAEELAIFEKARKKALGKYFDIQKLKDAVKPDEWKKVVYVLNRGGRFEAAGDEYIGNKLKYQWAKQVYFYDEKAAGFKSAYTGKFFEGVPVAEEIKTYDGEVYKPNKPLQFINWKSRNMATHRTEGNTWLREIKPENYVWINPIDAKKKGIKTDDEIYISSNNSKVKGRALVTPGINQASSVRTSASAMMLMVRRQSKSTAKQSSPQENTGTQTTNSTSRCMKNPATLNRADWASQSMPYQIAMAAILKVTLQTC</sequence>
<dbReference type="PANTHER" id="PTHR43742:SF9">
    <property type="entry name" value="TETRATHIONATE REDUCTASE SUBUNIT A"/>
    <property type="match status" value="1"/>
</dbReference>
<organism evidence="9 10">
    <name type="scientific">Mesobacillus boroniphilus JCM 21738</name>
    <dbReference type="NCBI Taxonomy" id="1294265"/>
    <lineage>
        <taxon>Bacteria</taxon>
        <taxon>Bacillati</taxon>
        <taxon>Bacillota</taxon>
        <taxon>Bacilli</taxon>
        <taxon>Bacillales</taxon>
        <taxon>Bacillaceae</taxon>
        <taxon>Mesobacillus</taxon>
    </lineage>
</organism>
<name>W4RHM6_9BACI</name>
<dbReference type="GO" id="GO:0046872">
    <property type="term" value="F:metal ion binding"/>
    <property type="evidence" value="ECO:0007669"/>
    <property type="project" value="UniProtKB-KW"/>
</dbReference>
<evidence type="ECO:0000256" key="4">
    <source>
        <dbReference type="ARBA" id="ARBA00022723"/>
    </source>
</evidence>
<reference evidence="9 10" key="1">
    <citation type="submission" date="2013-12" db="EMBL/GenBank/DDBJ databases">
        <title>NBRP : Genome information of microbial organism related human and environment.</title>
        <authorList>
            <person name="Hattori M."/>
            <person name="Oshima K."/>
            <person name="Inaba H."/>
            <person name="Suda W."/>
            <person name="Sakamoto M."/>
            <person name="Iino T."/>
            <person name="Kitahara M."/>
            <person name="Oshida Y."/>
            <person name="Iida T."/>
            <person name="Kudo T."/>
            <person name="Itoh T."/>
            <person name="Ahmed I."/>
            <person name="Ohkuma M."/>
        </authorList>
    </citation>
    <scope>NUCLEOTIDE SEQUENCE [LARGE SCALE GENOMIC DNA]</scope>
    <source>
        <strain evidence="9 10">JCM 21738</strain>
    </source>
</reference>
<dbReference type="eggNOG" id="COG0243">
    <property type="taxonomic scope" value="Bacteria"/>
</dbReference>
<keyword evidence="3" id="KW-0500">Molybdenum</keyword>
<evidence type="ECO:0000313" key="9">
    <source>
        <dbReference type="EMBL" id="GAE43801.1"/>
    </source>
</evidence>
<evidence type="ECO:0000256" key="1">
    <source>
        <dbReference type="ARBA" id="ARBA00001942"/>
    </source>
</evidence>
<dbReference type="Gene3D" id="3.30.2070.10">
    <property type="entry name" value="Formate dehydrogenase/DMSO reductase"/>
    <property type="match status" value="1"/>
</dbReference>
<keyword evidence="5" id="KW-0732">Signal</keyword>
<evidence type="ECO:0000259" key="8">
    <source>
        <dbReference type="Pfam" id="PF01568"/>
    </source>
</evidence>
<dbReference type="InterPro" id="IPR050612">
    <property type="entry name" value="Prok_Mopterin_Oxidored"/>
</dbReference>
<evidence type="ECO:0000256" key="6">
    <source>
        <dbReference type="ARBA" id="ARBA00023002"/>
    </source>
</evidence>
<dbReference type="Proteomes" id="UP000018949">
    <property type="component" value="Unassembled WGS sequence"/>
</dbReference>
<keyword evidence="2" id="KW-0411">Iron-sulfur</keyword>
<keyword evidence="6" id="KW-0560">Oxidoreductase</keyword>
<proteinExistence type="predicted"/>
<keyword evidence="10" id="KW-1185">Reference proteome</keyword>
<evidence type="ECO:0000256" key="5">
    <source>
        <dbReference type="ARBA" id="ARBA00022729"/>
    </source>
</evidence>
<feature type="compositionally biased region" description="Polar residues" evidence="7">
    <location>
        <begin position="303"/>
        <end position="326"/>
    </location>
</feature>
<dbReference type="InterPro" id="IPR009010">
    <property type="entry name" value="Asp_de-COase-like_dom_sf"/>
</dbReference>
<comment type="cofactor">
    <cofactor evidence="1">
        <name>Mo-bis(molybdopterin guanine dinucleotide)</name>
        <dbReference type="ChEBI" id="CHEBI:60539"/>
    </cofactor>
</comment>
<dbReference type="Gene3D" id="3.40.50.740">
    <property type="match status" value="1"/>
</dbReference>
<dbReference type="AlphaFoldDB" id="W4RHM6"/>
<accession>W4RHM6</accession>
<evidence type="ECO:0000256" key="2">
    <source>
        <dbReference type="ARBA" id="ARBA00022485"/>
    </source>
</evidence>
<gene>
    <name evidence="9" type="ORF">JCM21738_461</name>
</gene>
<dbReference type="InterPro" id="IPR006657">
    <property type="entry name" value="MoPterin_dinucl-bd_dom"/>
</dbReference>
<dbReference type="SUPFAM" id="SSF50692">
    <property type="entry name" value="ADC-like"/>
    <property type="match status" value="1"/>
</dbReference>
<keyword evidence="2" id="KW-0408">Iron</keyword>
<feature type="domain" description="Molybdopterin dinucleotide-binding" evidence="8">
    <location>
        <begin position="214"/>
        <end position="283"/>
    </location>
</feature>
<dbReference type="Gene3D" id="2.40.40.20">
    <property type="match status" value="1"/>
</dbReference>
<protein>
    <submittedName>
        <fullName evidence="9">Tetrathionate reductase subunit A</fullName>
    </submittedName>
</protein>
<evidence type="ECO:0000256" key="7">
    <source>
        <dbReference type="SAM" id="MobiDB-lite"/>
    </source>
</evidence>
<keyword evidence="4" id="KW-0479">Metal-binding</keyword>
<dbReference type="Pfam" id="PF01568">
    <property type="entry name" value="Molydop_binding"/>
    <property type="match status" value="1"/>
</dbReference>
<dbReference type="InterPro" id="IPR006655">
    <property type="entry name" value="Mopterin_OxRdtase_prok_CS"/>
</dbReference>
<dbReference type="GO" id="GO:0043546">
    <property type="term" value="F:molybdopterin cofactor binding"/>
    <property type="evidence" value="ECO:0007669"/>
    <property type="project" value="InterPro"/>
</dbReference>
<dbReference type="GO" id="GO:0051539">
    <property type="term" value="F:4 iron, 4 sulfur cluster binding"/>
    <property type="evidence" value="ECO:0007669"/>
    <property type="project" value="UniProtKB-KW"/>
</dbReference>
<evidence type="ECO:0000313" key="10">
    <source>
        <dbReference type="Proteomes" id="UP000018949"/>
    </source>
</evidence>
<feature type="region of interest" description="Disordered" evidence="7">
    <location>
        <begin position="301"/>
        <end position="328"/>
    </location>
</feature>
<evidence type="ECO:0000256" key="3">
    <source>
        <dbReference type="ARBA" id="ARBA00022505"/>
    </source>
</evidence>
<keyword evidence="2" id="KW-0004">4Fe-4S</keyword>
<dbReference type="SUPFAM" id="SSF53706">
    <property type="entry name" value="Formate dehydrogenase/DMSO reductase, domains 1-3"/>
    <property type="match status" value="1"/>
</dbReference>
<dbReference type="PANTHER" id="PTHR43742">
    <property type="entry name" value="TRIMETHYLAMINE-N-OXIDE REDUCTASE"/>
    <property type="match status" value="1"/>
</dbReference>
<comment type="caution">
    <text evidence="9">The sequence shown here is derived from an EMBL/GenBank/DDBJ whole genome shotgun (WGS) entry which is preliminary data.</text>
</comment>
<dbReference type="EMBL" id="BAUW01000003">
    <property type="protein sequence ID" value="GAE43801.1"/>
    <property type="molecule type" value="Genomic_DNA"/>
</dbReference>
<dbReference type="PROSITE" id="PS00932">
    <property type="entry name" value="MOLYBDOPTERIN_PROK_3"/>
    <property type="match status" value="1"/>
</dbReference>
<dbReference type="GO" id="GO:0016491">
    <property type="term" value="F:oxidoreductase activity"/>
    <property type="evidence" value="ECO:0007669"/>
    <property type="project" value="UniProtKB-KW"/>
</dbReference>